<keyword evidence="2" id="KW-1185">Reference proteome</keyword>
<comment type="caution">
    <text evidence="1">The sequence shown here is derived from an EMBL/GenBank/DDBJ whole genome shotgun (WGS) entry which is preliminary data.</text>
</comment>
<gene>
    <name evidence="1" type="ORF">KSZ_33040</name>
</gene>
<organism evidence="1 2">
    <name type="scientific">Dictyobacter formicarum</name>
    <dbReference type="NCBI Taxonomy" id="2778368"/>
    <lineage>
        <taxon>Bacteria</taxon>
        <taxon>Bacillati</taxon>
        <taxon>Chloroflexota</taxon>
        <taxon>Ktedonobacteria</taxon>
        <taxon>Ktedonobacterales</taxon>
        <taxon>Dictyobacteraceae</taxon>
        <taxon>Dictyobacter</taxon>
    </lineage>
</organism>
<proteinExistence type="predicted"/>
<reference evidence="1 2" key="1">
    <citation type="journal article" date="2021" name="Int. J. Syst. Evol. Microbiol.">
        <title>Reticulibacter mediterranei gen. nov., sp. nov., within the new family Reticulibacteraceae fam. nov., and Ktedonospora formicarum gen. nov., sp. nov., Ktedonobacter robiniae sp. nov., Dictyobacter formicarum sp. nov. and Dictyobacter arantiisoli sp. nov., belonging to the class Ktedonobacteria.</title>
        <authorList>
            <person name="Yabe S."/>
            <person name="Zheng Y."/>
            <person name="Wang C.M."/>
            <person name="Sakai Y."/>
            <person name="Abe K."/>
            <person name="Yokota A."/>
            <person name="Donadio S."/>
            <person name="Cavaletti L."/>
            <person name="Monciardini P."/>
        </authorList>
    </citation>
    <scope>NUCLEOTIDE SEQUENCE [LARGE SCALE GENOMIC DNA]</scope>
    <source>
        <strain evidence="1 2">SOSP1-9</strain>
    </source>
</reference>
<sequence>MDIFMRHSSDVADQETVDLPAIVQHVGLEPDTLLDVSATLFIPTSNTPREICIATLVALTPPLIEASPPREEVLPHFCPSDNILGVTGNTSHLYTMQTLRPTQNLLDTLITIEHLCKLFLLQRGSPPLEISLHWLVCLELMAYGHCSFYFALPDDDAAAFNRPVQNAVCIPFVASLNNSEHLILVRGK</sequence>
<protein>
    <submittedName>
        <fullName evidence="1">Uncharacterized protein</fullName>
    </submittedName>
</protein>
<dbReference type="EMBL" id="BNJJ01000008">
    <property type="protein sequence ID" value="GHO85298.1"/>
    <property type="molecule type" value="Genomic_DNA"/>
</dbReference>
<evidence type="ECO:0000313" key="2">
    <source>
        <dbReference type="Proteomes" id="UP000635565"/>
    </source>
</evidence>
<evidence type="ECO:0000313" key="1">
    <source>
        <dbReference type="EMBL" id="GHO85298.1"/>
    </source>
</evidence>
<accession>A0ABQ3VI50</accession>
<name>A0ABQ3VI50_9CHLR</name>
<dbReference type="Proteomes" id="UP000635565">
    <property type="component" value="Unassembled WGS sequence"/>
</dbReference>